<organism evidence="1 2">
    <name type="scientific">Sphingomonas leidyi</name>
    <dbReference type="NCBI Taxonomy" id="68569"/>
    <lineage>
        <taxon>Bacteria</taxon>
        <taxon>Pseudomonadati</taxon>
        <taxon>Pseudomonadota</taxon>
        <taxon>Alphaproteobacteria</taxon>
        <taxon>Sphingomonadales</taxon>
        <taxon>Sphingomonadaceae</taxon>
        <taxon>Sphingomonas</taxon>
    </lineage>
</organism>
<protein>
    <submittedName>
        <fullName evidence="1">UrcA family protein</fullName>
    </submittedName>
</protein>
<gene>
    <name evidence="1" type="ORF">FHR20_002057</name>
</gene>
<evidence type="ECO:0000313" key="2">
    <source>
        <dbReference type="Proteomes" id="UP000564677"/>
    </source>
</evidence>
<dbReference type="AlphaFoldDB" id="A0A7X5V026"/>
<sequence length="100" mass="11198">MRSILFLSVALVGACASHPPMPVGEPALRVAYGDLQLDTRAGRAALRERLDGAARTYCRTNDRDAAPQLIRNKAGYCFDMVRLSLVAEMPDRVRRGYYRR</sequence>
<proteinExistence type="predicted"/>
<dbReference type="Proteomes" id="UP000564677">
    <property type="component" value="Unassembled WGS sequence"/>
</dbReference>
<reference evidence="1 2" key="1">
    <citation type="submission" date="2020-03" db="EMBL/GenBank/DDBJ databases">
        <title>Genomic Encyclopedia of Type Strains, Phase IV (KMG-IV): sequencing the most valuable type-strain genomes for metagenomic binning, comparative biology and taxonomic classification.</title>
        <authorList>
            <person name="Goeker M."/>
        </authorList>
    </citation>
    <scope>NUCLEOTIDE SEQUENCE [LARGE SCALE GENOMIC DNA]</scope>
    <source>
        <strain evidence="1 2">DSM 4733</strain>
    </source>
</reference>
<dbReference type="InterPro" id="IPR030972">
    <property type="entry name" value="UrcA_uranyl"/>
</dbReference>
<name>A0A7X5V026_9SPHN</name>
<dbReference type="EMBL" id="JAASQV010000002">
    <property type="protein sequence ID" value="NIJ65095.1"/>
    <property type="molecule type" value="Genomic_DNA"/>
</dbReference>
<accession>A0A7X5V026</accession>
<dbReference type="RefSeq" id="WP_167299538.1">
    <property type="nucleotide sequence ID" value="NZ_CP170557.1"/>
</dbReference>
<dbReference type="PROSITE" id="PS51257">
    <property type="entry name" value="PROKAR_LIPOPROTEIN"/>
    <property type="match status" value="1"/>
</dbReference>
<evidence type="ECO:0000313" key="1">
    <source>
        <dbReference type="EMBL" id="NIJ65095.1"/>
    </source>
</evidence>
<comment type="caution">
    <text evidence="1">The sequence shown here is derived from an EMBL/GenBank/DDBJ whole genome shotgun (WGS) entry which is preliminary data.</text>
</comment>
<keyword evidence="2" id="KW-1185">Reference proteome</keyword>
<dbReference type="NCBIfam" id="TIGR04433">
    <property type="entry name" value="UrcA_uranyl"/>
    <property type="match status" value="1"/>
</dbReference>